<name>A0A2T4ILU9_9HYPH</name>
<feature type="transmembrane region" description="Helical" evidence="6">
    <location>
        <begin position="200"/>
        <end position="221"/>
    </location>
</feature>
<feature type="transmembrane region" description="Helical" evidence="6">
    <location>
        <begin position="143"/>
        <end position="164"/>
    </location>
</feature>
<evidence type="ECO:0000256" key="6">
    <source>
        <dbReference type="SAM" id="Phobius"/>
    </source>
</evidence>
<dbReference type="GO" id="GO:0016020">
    <property type="term" value="C:membrane"/>
    <property type="evidence" value="ECO:0007669"/>
    <property type="project" value="UniProtKB-SubCell"/>
</dbReference>
<keyword evidence="3 6" id="KW-0812">Transmembrane</keyword>
<dbReference type="EMBL" id="PZJX01000061">
    <property type="protein sequence ID" value="PTE06585.1"/>
    <property type="molecule type" value="Genomic_DNA"/>
</dbReference>
<evidence type="ECO:0000313" key="7">
    <source>
        <dbReference type="EMBL" id="PTE06585.1"/>
    </source>
</evidence>
<dbReference type="OrthoDB" id="8336673at2"/>
<keyword evidence="8" id="KW-1185">Reference proteome</keyword>
<keyword evidence="4 6" id="KW-1133">Transmembrane helix</keyword>
<dbReference type="GO" id="GO:0030255">
    <property type="term" value="P:protein secretion by the type IV secretion system"/>
    <property type="evidence" value="ECO:0007669"/>
    <property type="project" value="InterPro"/>
</dbReference>
<organism evidence="7 8">
    <name type="scientific">Mesorhizobium helmanticense</name>
    <dbReference type="NCBI Taxonomy" id="1776423"/>
    <lineage>
        <taxon>Bacteria</taxon>
        <taxon>Pseudomonadati</taxon>
        <taxon>Pseudomonadota</taxon>
        <taxon>Alphaproteobacteria</taxon>
        <taxon>Hyphomicrobiales</taxon>
        <taxon>Phyllobacteriaceae</taxon>
        <taxon>Mesorhizobium</taxon>
    </lineage>
</organism>
<dbReference type="InterPro" id="IPR007688">
    <property type="entry name" value="Conjugal_tfr_TrbL/VirB6"/>
</dbReference>
<reference evidence="7 8" key="1">
    <citation type="submission" date="2018-03" db="EMBL/GenBank/DDBJ databases">
        <title>Genome sequence of the symbiotic type strain Mesorhizobium helmanticense CSLC115NT isolated from Lotus corniculatus nodules.</title>
        <authorList>
            <person name="Sannazzaro A.I."/>
            <person name="Torres Tejerizo G.A."/>
            <person name="Dip D."/>
            <person name="Caballero M."/>
            <person name="Pistorio M."/>
            <person name="Estrella M.J."/>
        </authorList>
    </citation>
    <scope>NUCLEOTIDE SEQUENCE [LARGE SCALE GENOMIC DNA]</scope>
    <source>
        <strain evidence="7 8">CSLC115N</strain>
    </source>
</reference>
<evidence type="ECO:0000256" key="2">
    <source>
        <dbReference type="ARBA" id="ARBA00007802"/>
    </source>
</evidence>
<comment type="caution">
    <text evidence="7">The sequence shown here is derived from an EMBL/GenBank/DDBJ whole genome shotgun (WGS) entry which is preliminary data.</text>
</comment>
<dbReference type="AlphaFoldDB" id="A0A2T4ILU9"/>
<dbReference type="Pfam" id="PF04610">
    <property type="entry name" value="TrbL"/>
    <property type="match status" value="1"/>
</dbReference>
<accession>A0A2T4ILU9</accession>
<evidence type="ECO:0000256" key="1">
    <source>
        <dbReference type="ARBA" id="ARBA00004141"/>
    </source>
</evidence>
<protein>
    <submittedName>
        <fullName evidence="7">Conjugal transfer protein TrbL</fullName>
    </submittedName>
</protein>
<gene>
    <name evidence="7" type="ORF">C9427_30650</name>
</gene>
<comment type="similarity">
    <text evidence="2">Belongs to the TrbL/VirB6 family.</text>
</comment>
<feature type="transmembrane region" description="Helical" evidence="6">
    <location>
        <begin position="242"/>
        <end position="263"/>
    </location>
</feature>
<sequence>MEDFLGDLLDRIEDTGRTFSERAYGIVGSEITPLLNVLFLAYVAYYGLQLFMGTSRISVAEVIGRVARMVVILLIVKEWSNFDTLFYSWLNNTPEDVGRAILTATGTGITEPTNGLSMIWKTANEAAAAFAEQSGYFAILPSMIGFLIMLSVAVFIAVALAILLLAKVMMWVLIGTAPIFIACMLFEQTRRLGVSWFQQVLLYALIPLFIYVVAAFLIAAMDPELTKVTNAANQRRLQLSDVSAFLLLCCAGAFVLFHIQVLAQSIVGGVSAGIGNVARAVAQYSGMTAPTKALDVTRGAAGVVGNAGMRARDRIHSGMIANIRTANERTAMQDRISNNSMPR</sequence>
<feature type="transmembrane region" description="Helical" evidence="6">
    <location>
        <begin position="23"/>
        <end position="45"/>
    </location>
</feature>
<dbReference type="Proteomes" id="UP000240259">
    <property type="component" value="Unassembled WGS sequence"/>
</dbReference>
<evidence type="ECO:0000313" key="8">
    <source>
        <dbReference type="Proteomes" id="UP000240259"/>
    </source>
</evidence>
<dbReference type="RefSeq" id="WP_107652755.1">
    <property type="nucleotide sequence ID" value="NZ_PZJX01000061.1"/>
</dbReference>
<evidence type="ECO:0000256" key="5">
    <source>
        <dbReference type="ARBA" id="ARBA00023136"/>
    </source>
</evidence>
<proteinExistence type="inferred from homology"/>
<evidence type="ECO:0000256" key="3">
    <source>
        <dbReference type="ARBA" id="ARBA00022692"/>
    </source>
</evidence>
<comment type="subcellular location">
    <subcellularLocation>
        <location evidence="1">Membrane</location>
        <topology evidence="1">Multi-pass membrane protein</topology>
    </subcellularLocation>
</comment>
<evidence type="ECO:0000256" key="4">
    <source>
        <dbReference type="ARBA" id="ARBA00022989"/>
    </source>
</evidence>
<feature type="transmembrane region" description="Helical" evidence="6">
    <location>
        <begin position="171"/>
        <end position="188"/>
    </location>
</feature>
<keyword evidence="5 6" id="KW-0472">Membrane</keyword>